<keyword evidence="8" id="KW-0175">Coiled coil</keyword>
<dbReference type="PANTHER" id="PTHR30026">
    <property type="entry name" value="OUTER MEMBRANE PROTEIN TOLC"/>
    <property type="match status" value="1"/>
</dbReference>
<keyword evidence="4" id="KW-1134">Transmembrane beta strand</keyword>
<evidence type="ECO:0000256" key="1">
    <source>
        <dbReference type="ARBA" id="ARBA00004442"/>
    </source>
</evidence>
<evidence type="ECO:0000256" key="2">
    <source>
        <dbReference type="ARBA" id="ARBA00007613"/>
    </source>
</evidence>
<keyword evidence="9" id="KW-0732">Signal</keyword>
<evidence type="ECO:0000256" key="4">
    <source>
        <dbReference type="ARBA" id="ARBA00022452"/>
    </source>
</evidence>
<keyword evidence="3" id="KW-0813">Transport</keyword>
<evidence type="ECO:0000256" key="6">
    <source>
        <dbReference type="ARBA" id="ARBA00023136"/>
    </source>
</evidence>
<reference evidence="10" key="2">
    <citation type="submission" date="2023-01" db="EMBL/GenBank/DDBJ databases">
        <authorList>
            <person name="Sun Q."/>
            <person name="Evtushenko L."/>
        </authorList>
    </citation>
    <scope>NUCLEOTIDE SEQUENCE</scope>
    <source>
        <strain evidence="10">VKM B-2789</strain>
    </source>
</reference>
<dbReference type="AlphaFoldDB" id="A0A9W6JX85"/>
<evidence type="ECO:0000313" key="10">
    <source>
        <dbReference type="EMBL" id="GLK83569.1"/>
    </source>
</evidence>
<evidence type="ECO:0000256" key="8">
    <source>
        <dbReference type="SAM" id="Coils"/>
    </source>
</evidence>
<gene>
    <name evidence="10" type="ORF">GCM10017653_16380</name>
</gene>
<comment type="similarity">
    <text evidence="2">Belongs to the outer membrane factor (OMF) (TC 1.B.17) family.</text>
</comment>
<dbReference type="PANTHER" id="PTHR30026:SF22">
    <property type="entry name" value="OUTER MEMBRANE EFFLUX PROTEIN"/>
    <property type="match status" value="1"/>
</dbReference>
<feature type="chain" id="PRO_5040831053" evidence="9">
    <location>
        <begin position="29"/>
        <end position="471"/>
    </location>
</feature>
<keyword evidence="5" id="KW-0812">Transmembrane</keyword>
<dbReference type="GO" id="GO:0009279">
    <property type="term" value="C:cell outer membrane"/>
    <property type="evidence" value="ECO:0007669"/>
    <property type="project" value="UniProtKB-SubCell"/>
</dbReference>
<dbReference type="EMBL" id="BSFM01000008">
    <property type="protein sequence ID" value="GLK83569.1"/>
    <property type="molecule type" value="Genomic_DNA"/>
</dbReference>
<dbReference type="InterPro" id="IPR010130">
    <property type="entry name" value="T1SS_OMP_TolC"/>
</dbReference>
<evidence type="ECO:0000256" key="5">
    <source>
        <dbReference type="ARBA" id="ARBA00022692"/>
    </source>
</evidence>
<dbReference type="GO" id="GO:0015288">
    <property type="term" value="F:porin activity"/>
    <property type="evidence" value="ECO:0007669"/>
    <property type="project" value="TreeGrafter"/>
</dbReference>
<proteinExistence type="inferred from homology"/>
<keyword evidence="7" id="KW-0998">Cell outer membrane</keyword>
<dbReference type="GO" id="GO:1990281">
    <property type="term" value="C:efflux pump complex"/>
    <property type="evidence" value="ECO:0007669"/>
    <property type="project" value="TreeGrafter"/>
</dbReference>
<feature type="coiled-coil region" evidence="8">
    <location>
        <begin position="167"/>
        <end position="218"/>
    </location>
</feature>
<comment type="subcellular location">
    <subcellularLocation>
        <location evidence="1">Cell outer membrane</location>
    </subcellularLocation>
</comment>
<name>A0A9W6JX85_9HYPH</name>
<sequence>MWLDATGGRLVASAIAVFVIGTSLPAAAQTLDQALVSAYSTNPTLNSQRAATRATDEYVPIALSGYRPQVFGSASIGAEWAETRVSSGSAAALLNGGNTISNNRLFPSGFGVTISQTIYDGLRTANSVRGAESQVRGQRELLRNTEQLVLLDGVTAYMNVLQNSALVELQKQNLAALQEELRAARDRFAVGEITRTDVAQAEASVANAQSLLSQAQSNLTTSQAVFLQVTGLKATKLSPGRPIDPMLPKSVDAAIQMGLGRHPAVKAAEFAVDASMSNVKVAESALSPQLTLNGAAASNYNSSATTERATSAAATLNLSVPIYQGGGEFATIRQSKEFLSQSRIEVDVNRDQVRANVVQYWGALQAARDAIESAQASVAANEIALRGVREEWRVGQRTTLDVLNAQTALFNARASLVIAQRDRVVASYAVLSAVGELNAAKLSLRVATYNPKIHYEQVRDAWIGVRTPGGQ</sequence>
<evidence type="ECO:0000256" key="7">
    <source>
        <dbReference type="ARBA" id="ARBA00023237"/>
    </source>
</evidence>
<keyword evidence="11" id="KW-1185">Reference proteome</keyword>
<dbReference type="GO" id="GO:0015562">
    <property type="term" value="F:efflux transmembrane transporter activity"/>
    <property type="evidence" value="ECO:0007669"/>
    <property type="project" value="InterPro"/>
</dbReference>
<dbReference type="SUPFAM" id="SSF56954">
    <property type="entry name" value="Outer membrane efflux proteins (OEP)"/>
    <property type="match status" value="1"/>
</dbReference>
<evidence type="ECO:0000256" key="3">
    <source>
        <dbReference type="ARBA" id="ARBA00022448"/>
    </source>
</evidence>
<keyword evidence="6" id="KW-0472">Membrane</keyword>
<dbReference type="Proteomes" id="UP001143330">
    <property type="component" value="Unassembled WGS sequence"/>
</dbReference>
<dbReference type="InterPro" id="IPR003423">
    <property type="entry name" value="OMP_efflux"/>
</dbReference>
<accession>A0A9W6JX85</accession>
<organism evidence="10 11">
    <name type="scientific">Ancylobacter defluvii</name>
    <dbReference type="NCBI Taxonomy" id="1282440"/>
    <lineage>
        <taxon>Bacteria</taxon>
        <taxon>Pseudomonadati</taxon>
        <taxon>Pseudomonadota</taxon>
        <taxon>Alphaproteobacteria</taxon>
        <taxon>Hyphomicrobiales</taxon>
        <taxon>Xanthobacteraceae</taxon>
        <taxon>Ancylobacter</taxon>
    </lineage>
</organism>
<comment type="caution">
    <text evidence="10">The sequence shown here is derived from an EMBL/GenBank/DDBJ whole genome shotgun (WGS) entry which is preliminary data.</text>
</comment>
<dbReference type="NCBIfam" id="TIGR01844">
    <property type="entry name" value="type_I_sec_TolC"/>
    <property type="match status" value="1"/>
</dbReference>
<evidence type="ECO:0000256" key="9">
    <source>
        <dbReference type="SAM" id="SignalP"/>
    </source>
</evidence>
<dbReference type="InterPro" id="IPR051906">
    <property type="entry name" value="TolC-like"/>
</dbReference>
<evidence type="ECO:0000313" key="11">
    <source>
        <dbReference type="Proteomes" id="UP001143330"/>
    </source>
</evidence>
<protein>
    <submittedName>
        <fullName evidence="10">Channel protein TolC</fullName>
    </submittedName>
</protein>
<dbReference type="Pfam" id="PF02321">
    <property type="entry name" value="OEP"/>
    <property type="match status" value="2"/>
</dbReference>
<reference evidence="10" key="1">
    <citation type="journal article" date="2014" name="Int. J. Syst. Evol. Microbiol.">
        <title>Complete genome sequence of Corynebacterium casei LMG S-19264T (=DSM 44701T), isolated from a smear-ripened cheese.</title>
        <authorList>
            <consortium name="US DOE Joint Genome Institute (JGI-PGF)"/>
            <person name="Walter F."/>
            <person name="Albersmeier A."/>
            <person name="Kalinowski J."/>
            <person name="Ruckert C."/>
        </authorList>
    </citation>
    <scope>NUCLEOTIDE SEQUENCE</scope>
    <source>
        <strain evidence="10">VKM B-2789</strain>
    </source>
</reference>
<feature type="signal peptide" evidence="9">
    <location>
        <begin position="1"/>
        <end position="28"/>
    </location>
</feature>
<dbReference type="Gene3D" id="1.20.1600.10">
    <property type="entry name" value="Outer membrane efflux proteins (OEP)"/>
    <property type="match status" value="1"/>
</dbReference>
<dbReference type="RefSeq" id="WP_213363357.1">
    <property type="nucleotide sequence ID" value="NZ_BSFM01000008.1"/>
</dbReference>